<protein>
    <recommendedName>
        <fullName evidence="3">Triple QxxK/R motif-containing protein</fullName>
    </recommendedName>
</protein>
<reference evidence="1 2" key="1">
    <citation type="journal article" date="2021" name="Elife">
        <title>Chloroplast acquisition without the gene transfer in kleptoplastic sea slugs, Plakobranchus ocellatus.</title>
        <authorList>
            <person name="Maeda T."/>
            <person name="Takahashi S."/>
            <person name="Yoshida T."/>
            <person name="Shimamura S."/>
            <person name="Takaki Y."/>
            <person name="Nagai Y."/>
            <person name="Toyoda A."/>
            <person name="Suzuki Y."/>
            <person name="Arimoto A."/>
            <person name="Ishii H."/>
            <person name="Satoh N."/>
            <person name="Nishiyama T."/>
            <person name="Hasebe M."/>
            <person name="Maruyama T."/>
            <person name="Minagawa J."/>
            <person name="Obokata J."/>
            <person name="Shigenobu S."/>
        </authorList>
    </citation>
    <scope>NUCLEOTIDE SEQUENCE [LARGE SCALE GENOMIC DNA]</scope>
</reference>
<dbReference type="Proteomes" id="UP000735302">
    <property type="component" value="Unassembled WGS sequence"/>
</dbReference>
<gene>
    <name evidence="1" type="ORF">PoB_006825300</name>
</gene>
<dbReference type="EMBL" id="BLXT01007710">
    <property type="protein sequence ID" value="GFO41748.1"/>
    <property type="molecule type" value="Genomic_DNA"/>
</dbReference>
<evidence type="ECO:0008006" key="3">
    <source>
        <dbReference type="Google" id="ProtNLM"/>
    </source>
</evidence>
<proteinExistence type="predicted"/>
<evidence type="ECO:0000313" key="1">
    <source>
        <dbReference type="EMBL" id="GFO41748.1"/>
    </source>
</evidence>
<comment type="caution">
    <text evidence="1">The sequence shown here is derived from an EMBL/GenBank/DDBJ whole genome shotgun (WGS) entry which is preliminary data.</text>
</comment>
<dbReference type="AlphaFoldDB" id="A0AAV4DC09"/>
<keyword evidence="2" id="KW-1185">Reference proteome</keyword>
<organism evidence="1 2">
    <name type="scientific">Plakobranchus ocellatus</name>
    <dbReference type="NCBI Taxonomy" id="259542"/>
    <lineage>
        <taxon>Eukaryota</taxon>
        <taxon>Metazoa</taxon>
        <taxon>Spiralia</taxon>
        <taxon>Lophotrochozoa</taxon>
        <taxon>Mollusca</taxon>
        <taxon>Gastropoda</taxon>
        <taxon>Heterobranchia</taxon>
        <taxon>Euthyneura</taxon>
        <taxon>Panpulmonata</taxon>
        <taxon>Sacoglossa</taxon>
        <taxon>Placobranchoidea</taxon>
        <taxon>Plakobranchidae</taxon>
        <taxon>Plakobranchus</taxon>
    </lineage>
</organism>
<sequence>MWLLFSSAPHSTHQRLLSQGTSLAQCQAGEAFCPTLYGCSQTTSYMSKSSTQNKTLWKPWSLEGRCTYREGEKKIAGKNAKDFKDKKDMLQSKENYYRLLKKQHNTLKITKAALQNIGRPWKSE</sequence>
<evidence type="ECO:0000313" key="2">
    <source>
        <dbReference type="Proteomes" id="UP000735302"/>
    </source>
</evidence>
<name>A0AAV4DC09_9GAST</name>
<accession>A0AAV4DC09</accession>